<protein>
    <recommendedName>
        <fullName evidence="5">Glycosyltransferase family 9 protein</fullName>
    </recommendedName>
</protein>
<dbReference type="SUPFAM" id="SSF53756">
    <property type="entry name" value="UDP-Glycosyltransferase/glycogen phosphorylase"/>
    <property type="match status" value="1"/>
</dbReference>
<evidence type="ECO:0000313" key="3">
    <source>
        <dbReference type="EMBL" id="MXV51727.1"/>
    </source>
</evidence>
<organism evidence="3 4">
    <name type="scientific">Hufsiella arboris</name>
    <dbReference type="NCBI Taxonomy" id="2695275"/>
    <lineage>
        <taxon>Bacteria</taxon>
        <taxon>Pseudomonadati</taxon>
        <taxon>Bacteroidota</taxon>
        <taxon>Sphingobacteriia</taxon>
        <taxon>Sphingobacteriales</taxon>
        <taxon>Sphingobacteriaceae</taxon>
        <taxon>Hufsiella</taxon>
    </lineage>
</organism>
<dbReference type="Gene3D" id="3.40.50.2000">
    <property type="entry name" value="Glycogen Phosphorylase B"/>
    <property type="match status" value="2"/>
</dbReference>
<keyword evidence="4" id="KW-1185">Reference proteome</keyword>
<accession>A0A7K1YAV9</accession>
<dbReference type="AlphaFoldDB" id="A0A7K1YAV9"/>
<dbReference type="InterPro" id="IPR002201">
    <property type="entry name" value="Glyco_trans_9"/>
</dbReference>
<dbReference type="GO" id="GO:0008713">
    <property type="term" value="F:ADP-heptose-lipopolysaccharide heptosyltransferase activity"/>
    <property type="evidence" value="ECO:0007669"/>
    <property type="project" value="TreeGrafter"/>
</dbReference>
<keyword evidence="1" id="KW-0328">Glycosyltransferase</keyword>
<dbReference type="Pfam" id="PF01075">
    <property type="entry name" value="Glyco_transf_9"/>
    <property type="match status" value="1"/>
</dbReference>
<name>A0A7K1YAV9_9SPHI</name>
<dbReference type="EMBL" id="WVHT01000005">
    <property type="protein sequence ID" value="MXV51727.1"/>
    <property type="molecule type" value="Genomic_DNA"/>
</dbReference>
<evidence type="ECO:0000313" key="4">
    <source>
        <dbReference type="Proteomes" id="UP000466586"/>
    </source>
</evidence>
<dbReference type="GO" id="GO:0005829">
    <property type="term" value="C:cytosol"/>
    <property type="evidence" value="ECO:0007669"/>
    <property type="project" value="TreeGrafter"/>
</dbReference>
<dbReference type="CDD" id="cd03789">
    <property type="entry name" value="GT9_LPS_heptosyltransferase"/>
    <property type="match status" value="1"/>
</dbReference>
<dbReference type="PANTHER" id="PTHR30160">
    <property type="entry name" value="TETRAACYLDISACCHARIDE 4'-KINASE-RELATED"/>
    <property type="match status" value="1"/>
</dbReference>
<evidence type="ECO:0008006" key="5">
    <source>
        <dbReference type="Google" id="ProtNLM"/>
    </source>
</evidence>
<dbReference type="InterPro" id="IPR051199">
    <property type="entry name" value="LPS_LOS_Heptosyltrfase"/>
</dbReference>
<evidence type="ECO:0000256" key="2">
    <source>
        <dbReference type="ARBA" id="ARBA00022679"/>
    </source>
</evidence>
<keyword evidence="2" id="KW-0808">Transferase</keyword>
<dbReference type="RefSeq" id="WP_160844909.1">
    <property type="nucleotide sequence ID" value="NZ_WVHT01000005.1"/>
</dbReference>
<comment type="caution">
    <text evidence="3">The sequence shown here is derived from an EMBL/GenBank/DDBJ whole genome shotgun (WGS) entry which is preliminary data.</text>
</comment>
<sequence>MSNTTVHNKKKAFALSLVNLLIDLLWLPSKIISKRVDPTVINPEKILVVRLDHIGDIVMTTPAFTLLKQRFPDSKMYLLCSLANQQLFQGDNRFEKTFAFNWPWDRQAKVKWSTAKIKELLKLISLIRKEKIDLFIDFRGDLRFVVLFGLLTGIDVRLSNSRTGNKNLLTFRADYDVEKHEVKKCLDIIGPFVKPKTELFPSLFINENDQADIRLLLINNGIMPANKMALVAPYSSKDIKSWPDDYFRKIISFLIKNDYQVLITGTADHAQHSLELISGFEKNVFSLAGKTSVREAAALVSVSNMIVGVDTGITHIASCFDIPVVAIFGSTRSVEFRPYSPKAFVIETNTCLCNQLLHLSCEHKTGSISKCMTDVKPEMVIQVIKQFV</sequence>
<dbReference type="Proteomes" id="UP000466586">
    <property type="component" value="Unassembled WGS sequence"/>
</dbReference>
<proteinExistence type="predicted"/>
<reference evidence="3 4" key="1">
    <citation type="submission" date="2019-11" db="EMBL/GenBank/DDBJ databases">
        <title>Pedobacter sp. HMF7647 Genome sequencing and assembly.</title>
        <authorList>
            <person name="Kang H."/>
            <person name="Kim H."/>
            <person name="Joh K."/>
        </authorList>
    </citation>
    <scope>NUCLEOTIDE SEQUENCE [LARGE SCALE GENOMIC DNA]</scope>
    <source>
        <strain evidence="3 4">HMF7647</strain>
    </source>
</reference>
<dbReference type="GO" id="GO:0009244">
    <property type="term" value="P:lipopolysaccharide core region biosynthetic process"/>
    <property type="evidence" value="ECO:0007669"/>
    <property type="project" value="TreeGrafter"/>
</dbReference>
<gene>
    <name evidence="3" type="ORF">GS399_12150</name>
</gene>
<evidence type="ECO:0000256" key="1">
    <source>
        <dbReference type="ARBA" id="ARBA00022676"/>
    </source>
</evidence>